<dbReference type="Proteomes" id="UP000199017">
    <property type="component" value="Unassembled WGS sequence"/>
</dbReference>
<name>A0A1G8K8M6_9BACI</name>
<dbReference type="PROSITE" id="PS50932">
    <property type="entry name" value="HTH_LACI_2"/>
    <property type="match status" value="1"/>
</dbReference>
<gene>
    <name evidence="5" type="ORF">SAMN05216352_107111</name>
</gene>
<evidence type="ECO:0000313" key="6">
    <source>
        <dbReference type="Proteomes" id="UP000199017"/>
    </source>
</evidence>
<dbReference type="SMART" id="SM00354">
    <property type="entry name" value="HTH_LACI"/>
    <property type="match status" value="1"/>
</dbReference>
<dbReference type="InterPro" id="IPR046335">
    <property type="entry name" value="LacI/GalR-like_sensor"/>
</dbReference>
<dbReference type="PANTHER" id="PTHR30146">
    <property type="entry name" value="LACI-RELATED TRANSCRIPTIONAL REPRESSOR"/>
    <property type="match status" value="1"/>
</dbReference>
<dbReference type="PANTHER" id="PTHR30146:SF147">
    <property type="entry name" value="HTH-TYPE TRANSCRIPTIONAL REGULATOR DEGA"/>
    <property type="match status" value="1"/>
</dbReference>
<dbReference type="CDD" id="cd01392">
    <property type="entry name" value="HTH_LacI"/>
    <property type="match status" value="1"/>
</dbReference>
<sequence>MKTTIYDVAKASGVSIATVSKVINNSGRIGEKTKKKVLETINELNYHPNMIATALTGKSTFSIGLLIPDLANPFFAELARSVEDRAHELGYNLVICSTDYNPAKEMKYIDLLKRKNVDGIIFASGFEQLDKIEELNESLPIAVVARDFPSSNVNTVSFDDYLGGFKATSHLIELGHEKIALIGRDVWSNRERKRGYEDAMHKNDLNYKFRFEYIEESNVEWGKYMAGKYMTSEDPPTAIVACNDLLASGSIQAVKEYGLSVPDDVSVVGFDNTIIATLTDPLLTTIAQPIKSMGKHVMDLMSNEIENNVTDKSRITLIPKLVTRGSTKQVKKRIVQS</sequence>
<dbReference type="CDD" id="cd06267">
    <property type="entry name" value="PBP1_LacI_sugar_binding-like"/>
    <property type="match status" value="1"/>
</dbReference>
<dbReference type="OrthoDB" id="9784962at2"/>
<dbReference type="GO" id="GO:0000976">
    <property type="term" value="F:transcription cis-regulatory region binding"/>
    <property type="evidence" value="ECO:0007669"/>
    <property type="project" value="TreeGrafter"/>
</dbReference>
<dbReference type="PROSITE" id="PS00356">
    <property type="entry name" value="HTH_LACI_1"/>
    <property type="match status" value="1"/>
</dbReference>
<accession>A0A1G8K8M6</accession>
<dbReference type="InterPro" id="IPR028082">
    <property type="entry name" value="Peripla_BP_I"/>
</dbReference>
<evidence type="ECO:0000259" key="4">
    <source>
        <dbReference type="PROSITE" id="PS50932"/>
    </source>
</evidence>
<keyword evidence="1" id="KW-0805">Transcription regulation</keyword>
<dbReference type="Pfam" id="PF00356">
    <property type="entry name" value="LacI"/>
    <property type="match status" value="1"/>
</dbReference>
<evidence type="ECO:0000256" key="3">
    <source>
        <dbReference type="ARBA" id="ARBA00023163"/>
    </source>
</evidence>
<organism evidence="5 6">
    <name type="scientific">Alteribacillus bidgolensis</name>
    <dbReference type="NCBI Taxonomy" id="930129"/>
    <lineage>
        <taxon>Bacteria</taxon>
        <taxon>Bacillati</taxon>
        <taxon>Bacillota</taxon>
        <taxon>Bacilli</taxon>
        <taxon>Bacillales</taxon>
        <taxon>Bacillaceae</taxon>
        <taxon>Alteribacillus</taxon>
    </lineage>
</organism>
<keyword evidence="6" id="KW-1185">Reference proteome</keyword>
<dbReference type="SUPFAM" id="SSF53822">
    <property type="entry name" value="Periplasmic binding protein-like I"/>
    <property type="match status" value="1"/>
</dbReference>
<dbReference type="InterPro" id="IPR000843">
    <property type="entry name" value="HTH_LacI"/>
</dbReference>
<dbReference type="Pfam" id="PF13377">
    <property type="entry name" value="Peripla_BP_3"/>
    <property type="match status" value="1"/>
</dbReference>
<feature type="domain" description="HTH lacI-type" evidence="4">
    <location>
        <begin position="3"/>
        <end position="57"/>
    </location>
</feature>
<reference evidence="5 6" key="1">
    <citation type="submission" date="2016-10" db="EMBL/GenBank/DDBJ databases">
        <authorList>
            <person name="de Groot N.N."/>
        </authorList>
    </citation>
    <scope>NUCLEOTIDE SEQUENCE [LARGE SCALE GENOMIC DNA]</scope>
    <source>
        <strain evidence="6">P4B,CCM 7963,CECT 7998,DSM 25260,IBRC-M 10614,KCTC 13821</strain>
    </source>
</reference>
<dbReference type="RefSeq" id="WP_091585543.1">
    <property type="nucleotide sequence ID" value="NZ_FNDU01000007.1"/>
</dbReference>
<keyword evidence="3" id="KW-0804">Transcription</keyword>
<keyword evidence="2" id="KW-0238">DNA-binding</keyword>
<dbReference type="InterPro" id="IPR010982">
    <property type="entry name" value="Lambda_DNA-bd_dom_sf"/>
</dbReference>
<dbReference type="GO" id="GO:0003700">
    <property type="term" value="F:DNA-binding transcription factor activity"/>
    <property type="evidence" value="ECO:0007669"/>
    <property type="project" value="TreeGrafter"/>
</dbReference>
<dbReference type="EMBL" id="FNDU01000007">
    <property type="protein sequence ID" value="SDI39808.1"/>
    <property type="molecule type" value="Genomic_DNA"/>
</dbReference>
<dbReference type="STRING" id="930129.SAMN05216352_107111"/>
<evidence type="ECO:0000256" key="1">
    <source>
        <dbReference type="ARBA" id="ARBA00023015"/>
    </source>
</evidence>
<dbReference type="Gene3D" id="3.40.50.2300">
    <property type="match status" value="2"/>
</dbReference>
<evidence type="ECO:0000256" key="2">
    <source>
        <dbReference type="ARBA" id="ARBA00023125"/>
    </source>
</evidence>
<evidence type="ECO:0000313" key="5">
    <source>
        <dbReference type="EMBL" id="SDI39808.1"/>
    </source>
</evidence>
<protein>
    <submittedName>
        <fullName evidence="5">Transcriptional regulator, LacI family</fullName>
    </submittedName>
</protein>
<dbReference type="SUPFAM" id="SSF47413">
    <property type="entry name" value="lambda repressor-like DNA-binding domains"/>
    <property type="match status" value="1"/>
</dbReference>
<dbReference type="PRINTS" id="PR00036">
    <property type="entry name" value="HTHLACI"/>
</dbReference>
<dbReference type="AlphaFoldDB" id="A0A1G8K8M6"/>
<proteinExistence type="predicted"/>
<dbReference type="Gene3D" id="1.10.260.40">
    <property type="entry name" value="lambda repressor-like DNA-binding domains"/>
    <property type="match status" value="1"/>
</dbReference>